<keyword evidence="1" id="KW-0472">Membrane</keyword>
<dbReference type="EMBL" id="CAMXCT020006589">
    <property type="protein sequence ID" value="CAL1169883.1"/>
    <property type="molecule type" value="Genomic_DNA"/>
</dbReference>
<evidence type="ECO:0000313" key="2">
    <source>
        <dbReference type="EMBL" id="CAI4016508.1"/>
    </source>
</evidence>
<gene>
    <name evidence="2" type="ORF">C1SCF055_LOCUS41241</name>
</gene>
<keyword evidence="1" id="KW-1133">Transmembrane helix</keyword>
<reference evidence="3 4" key="2">
    <citation type="submission" date="2024-05" db="EMBL/GenBank/DDBJ databases">
        <authorList>
            <person name="Chen Y."/>
            <person name="Shah S."/>
            <person name="Dougan E. K."/>
            <person name="Thang M."/>
            <person name="Chan C."/>
        </authorList>
    </citation>
    <scope>NUCLEOTIDE SEQUENCE [LARGE SCALE GENOMIC DNA]</scope>
</reference>
<keyword evidence="1" id="KW-0812">Transmembrane</keyword>
<evidence type="ECO:0000256" key="1">
    <source>
        <dbReference type="SAM" id="Phobius"/>
    </source>
</evidence>
<evidence type="ECO:0000313" key="4">
    <source>
        <dbReference type="Proteomes" id="UP001152797"/>
    </source>
</evidence>
<keyword evidence="4" id="KW-1185">Reference proteome</keyword>
<name>A0A9P1DUW7_9DINO</name>
<organism evidence="2">
    <name type="scientific">Cladocopium goreaui</name>
    <dbReference type="NCBI Taxonomy" id="2562237"/>
    <lineage>
        <taxon>Eukaryota</taxon>
        <taxon>Sar</taxon>
        <taxon>Alveolata</taxon>
        <taxon>Dinophyceae</taxon>
        <taxon>Suessiales</taxon>
        <taxon>Symbiodiniaceae</taxon>
        <taxon>Cladocopium</taxon>
    </lineage>
</organism>
<evidence type="ECO:0000313" key="3">
    <source>
        <dbReference type="EMBL" id="CAL4803820.1"/>
    </source>
</evidence>
<comment type="caution">
    <text evidence="2">The sequence shown here is derived from an EMBL/GenBank/DDBJ whole genome shotgun (WGS) entry which is preliminary data.</text>
</comment>
<reference evidence="2" key="1">
    <citation type="submission" date="2022-10" db="EMBL/GenBank/DDBJ databases">
        <authorList>
            <person name="Chen Y."/>
            <person name="Dougan E. K."/>
            <person name="Chan C."/>
            <person name="Rhodes N."/>
            <person name="Thang M."/>
        </authorList>
    </citation>
    <scope>NUCLEOTIDE SEQUENCE</scope>
</reference>
<dbReference type="AlphaFoldDB" id="A0A9P1DUW7"/>
<dbReference type="OrthoDB" id="426601at2759"/>
<dbReference type="EMBL" id="CAMXCT010006589">
    <property type="protein sequence ID" value="CAI4016508.1"/>
    <property type="molecule type" value="Genomic_DNA"/>
</dbReference>
<dbReference type="Proteomes" id="UP001152797">
    <property type="component" value="Unassembled WGS sequence"/>
</dbReference>
<sequence length="854" mass="96816">MVFESPATVRTVSRGREPGDAYYTRVDAQEPRDQLDDCEQCGEGDCGFSTVQREKWVHVGAGQGSYSKTNQMLFVGERHGAYEKEHVVHHKYGGCSCGNVFCMLLGMILTVLAGYGIGLLLKNYFVTEQSSMRTLKFSPFDSGAHSAGKTHHVHPASGYWSHASTATSFDCNVEKESWDLNWSEEKKAYCCAQTKQEGCSSDPFDCELQKDSYKTAWTSKKTAYCCDKHGVACDHAALGCDRLCSIFGQTASCKDRAMHAFSKVGSCAKAHKEVLDLCWVCNACPLNGLQCHKEGEEKVEEAIQDDHAKGPRLPCERPLEDGFMWKFESSGREWKQHRIPDGVHKNPAGRGFMWLQDGSTWKQVCIPNATSLDMPKTPVGDGFIWHRRSDLKGPIWEQIPAQMRHGGIGEIPRIPAGPGLQWKHTIYGWTQEELPKEMQNPSRPCNTRAGPGMRWVFQERHGKVWEQLLIPGWIAKEVNPQPAVPPGRGFMWSFEPQDYGWTQICIPGWSDGQPEPPSMDAGTGFMWLQQGGAWHQVPVPRGLRGLCADQPAKHFLPAGRGFMWKCTRKHGLLAWHQVHRNNWHRDGPTRPPHEEAGNGLMWVYQDQYWQQQRIPRWHAKDAPDLPAGPGLMWSRDTVDGKRVWKQALIPDWEVDNKLHPPAQPAGEGMMWRYSEKDGRKEWSQEGIGDWYADSANHPPTEYAGNGLMWKFSSVGGNPGKWHQVDIPDWHVLDQFEQPTVVAGPGFMWTFDKDIGRWTQLPIPKWKEERSEDKPIEVPAGEGYMWKFYQENGSKHWHQVQMSKTDLLRPHPEPSEPAGNGFRWQYNTDSDRNHWEQVLVKKASCTGVLCHLGLG</sequence>
<protein>
    <submittedName>
        <fullName evidence="2">Uncharacterized protein</fullName>
    </submittedName>
</protein>
<proteinExistence type="predicted"/>
<dbReference type="EMBL" id="CAMXCT030006589">
    <property type="protein sequence ID" value="CAL4803820.1"/>
    <property type="molecule type" value="Genomic_DNA"/>
</dbReference>
<accession>A0A9P1DUW7</accession>
<feature type="transmembrane region" description="Helical" evidence="1">
    <location>
        <begin position="100"/>
        <end position="121"/>
    </location>
</feature>